<name>A0ABD4E0M0_9BURK</name>
<evidence type="ECO:0000313" key="2">
    <source>
        <dbReference type="Proteomes" id="UP000057910"/>
    </source>
</evidence>
<reference evidence="1 2" key="1">
    <citation type="submission" date="2015-11" db="EMBL/GenBank/DDBJ databases">
        <title>Expanding the genomic diversity of Burkholderia species for the development of highly accurate diagnostics.</title>
        <authorList>
            <person name="Sahl J."/>
            <person name="Keim P."/>
            <person name="Wagner D."/>
        </authorList>
    </citation>
    <scope>NUCLEOTIDE SEQUENCE [LARGE SCALE GENOMIC DNA]</scope>
    <source>
        <strain evidence="1 2">MSMB1585WGS</strain>
    </source>
</reference>
<evidence type="ECO:0000313" key="1">
    <source>
        <dbReference type="EMBL" id="KVN84948.1"/>
    </source>
</evidence>
<gene>
    <name evidence="1" type="ORF">WJ68_14995</name>
</gene>
<dbReference type="EMBL" id="LPAD01000063">
    <property type="protein sequence ID" value="KVN84948.1"/>
    <property type="molecule type" value="Genomic_DNA"/>
</dbReference>
<dbReference type="Proteomes" id="UP000057910">
    <property type="component" value="Unassembled WGS sequence"/>
</dbReference>
<protein>
    <submittedName>
        <fullName evidence="1">Uncharacterized protein</fullName>
    </submittedName>
</protein>
<dbReference type="AlphaFoldDB" id="A0ABD4E0M0"/>
<organism evidence="1 2">
    <name type="scientific">Burkholderia ubonensis</name>
    <dbReference type="NCBI Taxonomy" id="101571"/>
    <lineage>
        <taxon>Bacteria</taxon>
        <taxon>Pseudomonadati</taxon>
        <taxon>Pseudomonadota</taxon>
        <taxon>Betaproteobacteria</taxon>
        <taxon>Burkholderiales</taxon>
        <taxon>Burkholderiaceae</taxon>
        <taxon>Burkholderia</taxon>
        <taxon>Burkholderia cepacia complex</taxon>
    </lineage>
</organism>
<sequence length="142" mass="15963">MSIKSFDRANDIVQYSTDKGVQKFVARDAVQSVDRGYFMVVDGRCYGVFATPAGPVAFLDAQQWPLKKGDVASELIPLEDGKRKFVLKLGVLTVYEVVYKSPGVVVDNWSDDESVSDFFSWLHSSIMLDGKGRFFEFYKLSP</sequence>
<proteinExistence type="predicted"/>
<accession>A0ABD4E0M0</accession>
<comment type="caution">
    <text evidence="1">The sequence shown here is derived from an EMBL/GenBank/DDBJ whole genome shotgun (WGS) entry which is preliminary data.</text>
</comment>